<evidence type="ECO:0000313" key="1">
    <source>
        <dbReference type="EnsemblPlants" id="MELO3C028112.2.1"/>
    </source>
</evidence>
<organism evidence="1">
    <name type="scientific">Cucumis melo</name>
    <name type="common">Muskmelon</name>
    <dbReference type="NCBI Taxonomy" id="3656"/>
    <lineage>
        <taxon>Eukaryota</taxon>
        <taxon>Viridiplantae</taxon>
        <taxon>Streptophyta</taxon>
        <taxon>Embryophyta</taxon>
        <taxon>Tracheophyta</taxon>
        <taxon>Spermatophyta</taxon>
        <taxon>Magnoliopsida</taxon>
        <taxon>eudicotyledons</taxon>
        <taxon>Gunneridae</taxon>
        <taxon>Pentapetalae</taxon>
        <taxon>rosids</taxon>
        <taxon>fabids</taxon>
        <taxon>Cucurbitales</taxon>
        <taxon>Cucurbitaceae</taxon>
        <taxon>Benincaseae</taxon>
        <taxon>Cucumis</taxon>
    </lineage>
</organism>
<dbReference type="AlphaFoldDB" id="A0A9I9E3D3"/>
<proteinExistence type="predicted"/>
<dbReference type="EnsemblPlants" id="MELO3C028112.2.1">
    <property type="protein sequence ID" value="MELO3C028112.2.1"/>
    <property type="gene ID" value="MELO3C028112.2"/>
</dbReference>
<protein>
    <submittedName>
        <fullName evidence="1">Uncharacterized protein</fullName>
    </submittedName>
</protein>
<reference evidence="1" key="1">
    <citation type="submission" date="2023-03" db="UniProtKB">
        <authorList>
            <consortium name="EnsemblPlants"/>
        </authorList>
    </citation>
    <scope>IDENTIFICATION</scope>
</reference>
<accession>A0A9I9E3D3</accession>
<dbReference type="Gramene" id="MELO3C028112.2.1">
    <property type="protein sequence ID" value="MELO3C028112.2.1"/>
    <property type="gene ID" value="MELO3C028112.2"/>
</dbReference>
<sequence length="55" mass="6131">NGSFRSIVVDGFSRSSLSLGFKIGGCSFRNNDILKLGFQDRKNLIEMLLHVAEQD</sequence>
<name>A0A9I9E3D3_CUCME</name>